<keyword evidence="4" id="KW-1185">Reference proteome</keyword>
<keyword evidence="2" id="KW-0472">Membrane</keyword>
<feature type="region of interest" description="Disordered" evidence="1">
    <location>
        <begin position="259"/>
        <end position="289"/>
    </location>
</feature>
<accession>A0AAV9VE25</accession>
<organism evidence="3 4">
    <name type="scientific">Orbilia brochopaga</name>
    <dbReference type="NCBI Taxonomy" id="3140254"/>
    <lineage>
        <taxon>Eukaryota</taxon>
        <taxon>Fungi</taxon>
        <taxon>Dikarya</taxon>
        <taxon>Ascomycota</taxon>
        <taxon>Pezizomycotina</taxon>
        <taxon>Orbiliomycetes</taxon>
        <taxon>Orbiliales</taxon>
        <taxon>Orbiliaceae</taxon>
        <taxon>Orbilia</taxon>
    </lineage>
</organism>
<dbReference type="EMBL" id="JAVHNQ010000001">
    <property type="protein sequence ID" value="KAK6359181.1"/>
    <property type="molecule type" value="Genomic_DNA"/>
</dbReference>
<sequence>MVSFFSFLSGLVNRTARQPVSDSSCDSRECGPVRSPLEEIRAGAWPVIDPESSATTTGDPSDPEKGAISLFEDVDGVLDVEHRSGDCGSYSLPFIYTFAIVATNYLHQSMLKEFQTPYFLSSVYNTITTVMCLCILVVIWLITDPGSDGASNAGSDARSDTDSDTDPYSDSDDTDSDSDSDSDSGSDHDVDEKRADTKSDRSNAPAPNDKPGDDWSFLGCEFTISMGGDYKRRRPNRCPDESDDEYHCEWCCDPMDEPSGPSDVEKYPSPDSKTDPSAKTHSTYTQTGQTTRAFTTDESHEDNQINAAAWKPFAFVLLYLLSEEGWWMSLLLVQPEWRRHVTYLSYPAFAALFAWQWAYSGSWRRISEEARPRFRAAAMAGTLAICWSYETSFEWWDCLVAVALHAFKDIVTRDILLGTSTDSSVELVLYGSAVCSFRALVTCFNSVEYGSIWPHIYGLSWTMYGKMALTGILYAVAQVAAAEVWRSWEPVRSAWIVMLPSLVCLALSTFHL</sequence>
<evidence type="ECO:0000313" key="3">
    <source>
        <dbReference type="EMBL" id="KAK6359181.1"/>
    </source>
</evidence>
<evidence type="ECO:0000256" key="2">
    <source>
        <dbReference type="SAM" id="Phobius"/>
    </source>
</evidence>
<reference evidence="3 4" key="1">
    <citation type="submission" date="2019-10" db="EMBL/GenBank/DDBJ databases">
        <authorList>
            <person name="Palmer J.M."/>
        </authorList>
    </citation>
    <scope>NUCLEOTIDE SEQUENCE [LARGE SCALE GENOMIC DNA]</scope>
    <source>
        <strain evidence="3 4">TWF696</strain>
    </source>
</reference>
<dbReference type="AlphaFoldDB" id="A0AAV9VE25"/>
<feature type="compositionally biased region" description="Basic and acidic residues" evidence="1">
    <location>
        <begin position="263"/>
        <end position="278"/>
    </location>
</feature>
<feature type="compositionally biased region" description="Low complexity" evidence="1">
    <location>
        <begin position="280"/>
        <end position="289"/>
    </location>
</feature>
<feature type="compositionally biased region" description="Basic and acidic residues" evidence="1">
    <location>
        <begin position="185"/>
        <end position="201"/>
    </location>
</feature>
<dbReference type="Proteomes" id="UP001375240">
    <property type="component" value="Unassembled WGS sequence"/>
</dbReference>
<comment type="caution">
    <text evidence="3">The sequence shown here is derived from an EMBL/GenBank/DDBJ whole genome shotgun (WGS) entry which is preliminary data.</text>
</comment>
<evidence type="ECO:0000313" key="4">
    <source>
        <dbReference type="Proteomes" id="UP001375240"/>
    </source>
</evidence>
<feature type="region of interest" description="Disordered" evidence="1">
    <location>
        <begin position="149"/>
        <end position="215"/>
    </location>
</feature>
<protein>
    <submittedName>
        <fullName evidence="3">Uncharacterized protein</fullName>
    </submittedName>
</protein>
<feature type="compositionally biased region" description="Acidic residues" evidence="1">
    <location>
        <begin position="162"/>
        <end position="184"/>
    </location>
</feature>
<proteinExistence type="predicted"/>
<feature type="transmembrane region" description="Helical" evidence="2">
    <location>
        <begin position="88"/>
        <end position="106"/>
    </location>
</feature>
<evidence type="ECO:0000256" key="1">
    <source>
        <dbReference type="SAM" id="MobiDB-lite"/>
    </source>
</evidence>
<keyword evidence="2" id="KW-1133">Transmembrane helix</keyword>
<name>A0AAV9VE25_9PEZI</name>
<gene>
    <name evidence="3" type="ORF">TWF696_000346</name>
</gene>
<keyword evidence="2" id="KW-0812">Transmembrane</keyword>
<feature type="transmembrane region" description="Helical" evidence="2">
    <location>
        <begin position="118"/>
        <end position="142"/>
    </location>
</feature>